<dbReference type="PROSITE" id="PS50011">
    <property type="entry name" value="PROTEIN_KINASE_DOM"/>
    <property type="match status" value="1"/>
</dbReference>
<evidence type="ECO:0000256" key="6">
    <source>
        <dbReference type="ARBA" id="ARBA00047899"/>
    </source>
</evidence>
<dbReference type="SUPFAM" id="SSF56112">
    <property type="entry name" value="Protein kinase-like (PK-like)"/>
    <property type="match status" value="1"/>
</dbReference>
<evidence type="ECO:0000256" key="9">
    <source>
        <dbReference type="PROSITE-ProRule" id="PRU10141"/>
    </source>
</evidence>
<reference evidence="12 13" key="1">
    <citation type="journal article" date="2018" name="Sci. Rep.">
        <title>A novel species of the marine cyanobacterium Acaryochloris with a unique pigment content and lifestyle.</title>
        <authorList>
            <person name="Partensky F."/>
            <person name="Six C."/>
            <person name="Ratin M."/>
            <person name="Garczarek L."/>
            <person name="Vaulot D."/>
            <person name="Probert I."/>
            <person name="Calteau A."/>
            <person name="Gourvil P."/>
            <person name="Marie D."/>
            <person name="Grebert T."/>
            <person name="Bouchier C."/>
            <person name="Le Panse S."/>
            <person name="Gachenot M."/>
            <person name="Rodriguez F."/>
            <person name="Garrido J.L."/>
        </authorList>
    </citation>
    <scope>NUCLEOTIDE SEQUENCE [LARGE SCALE GENOMIC DNA]</scope>
    <source>
        <strain evidence="12 13">RCC1774</strain>
    </source>
</reference>
<dbReference type="SMART" id="SM00220">
    <property type="entry name" value="S_TKc"/>
    <property type="match status" value="1"/>
</dbReference>
<dbReference type="InterPro" id="IPR000719">
    <property type="entry name" value="Prot_kinase_dom"/>
</dbReference>
<dbReference type="AlphaFoldDB" id="A0A2W1JXU3"/>
<protein>
    <recommendedName>
        <fullName evidence="8">Serine/threonine-protein kinase B</fullName>
        <ecNumber evidence="8">2.7.11.1</ecNumber>
    </recommendedName>
</protein>
<evidence type="ECO:0000256" key="5">
    <source>
        <dbReference type="ARBA" id="ARBA00022840"/>
    </source>
</evidence>
<gene>
    <name evidence="12" type="primary">spkB_7</name>
    <name evidence="12" type="ORF">C1752_02165</name>
</gene>
<dbReference type="GO" id="GO:0106310">
    <property type="term" value="F:protein serine kinase activity"/>
    <property type="evidence" value="ECO:0007669"/>
    <property type="project" value="RHEA"/>
</dbReference>
<organism evidence="12 13">
    <name type="scientific">Acaryochloris thomasi RCC1774</name>
    <dbReference type="NCBI Taxonomy" id="1764569"/>
    <lineage>
        <taxon>Bacteria</taxon>
        <taxon>Bacillati</taxon>
        <taxon>Cyanobacteriota</taxon>
        <taxon>Cyanophyceae</taxon>
        <taxon>Acaryochloridales</taxon>
        <taxon>Acaryochloridaceae</taxon>
        <taxon>Acaryochloris</taxon>
        <taxon>Acaryochloris thomasi</taxon>
    </lineage>
</organism>
<evidence type="ECO:0000256" key="4">
    <source>
        <dbReference type="ARBA" id="ARBA00022777"/>
    </source>
</evidence>
<name>A0A2W1JXU3_9CYAN</name>
<dbReference type="EMBL" id="PQWO01000005">
    <property type="protein sequence ID" value="PZD73431.1"/>
    <property type="molecule type" value="Genomic_DNA"/>
</dbReference>
<dbReference type="InterPro" id="IPR001646">
    <property type="entry name" value="5peptide_repeat"/>
</dbReference>
<keyword evidence="13" id="KW-1185">Reference proteome</keyword>
<dbReference type="Gene3D" id="2.160.20.80">
    <property type="entry name" value="E3 ubiquitin-protein ligase SopA"/>
    <property type="match status" value="1"/>
</dbReference>
<dbReference type="GO" id="GO:0004674">
    <property type="term" value="F:protein serine/threonine kinase activity"/>
    <property type="evidence" value="ECO:0007669"/>
    <property type="project" value="UniProtKB-UniRule"/>
</dbReference>
<dbReference type="InterPro" id="IPR017441">
    <property type="entry name" value="Protein_kinase_ATP_BS"/>
</dbReference>
<feature type="region of interest" description="Disordered" evidence="10">
    <location>
        <begin position="303"/>
        <end position="407"/>
    </location>
</feature>
<dbReference type="EC" id="2.7.11.1" evidence="8"/>
<keyword evidence="1 8" id="KW-0723">Serine/threonine-protein kinase</keyword>
<dbReference type="Proteomes" id="UP000248857">
    <property type="component" value="Unassembled WGS sequence"/>
</dbReference>
<evidence type="ECO:0000256" key="3">
    <source>
        <dbReference type="ARBA" id="ARBA00022741"/>
    </source>
</evidence>
<dbReference type="InterPro" id="IPR011009">
    <property type="entry name" value="Kinase-like_dom_sf"/>
</dbReference>
<evidence type="ECO:0000313" key="12">
    <source>
        <dbReference type="EMBL" id="PZD73431.1"/>
    </source>
</evidence>
<feature type="domain" description="Protein kinase" evidence="11">
    <location>
        <begin position="34"/>
        <end position="307"/>
    </location>
</feature>
<proteinExistence type="inferred from homology"/>
<evidence type="ECO:0000256" key="10">
    <source>
        <dbReference type="SAM" id="MobiDB-lite"/>
    </source>
</evidence>
<dbReference type="NCBIfam" id="NF045510">
    <property type="entry name" value="4Cys_prefix_kin"/>
    <property type="match status" value="1"/>
</dbReference>
<keyword evidence="4 8" id="KW-0418">Kinase</keyword>
<evidence type="ECO:0000256" key="2">
    <source>
        <dbReference type="ARBA" id="ARBA00022679"/>
    </source>
</evidence>
<evidence type="ECO:0000259" key="11">
    <source>
        <dbReference type="PROSITE" id="PS50011"/>
    </source>
</evidence>
<dbReference type="Pfam" id="PF00069">
    <property type="entry name" value="Pkinase"/>
    <property type="match status" value="1"/>
</dbReference>
<keyword evidence="3 8" id="KW-0547">Nucleotide-binding</keyword>
<feature type="binding site" evidence="9">
    <location>
        <position position="65"/>
    </location>
    <ligand>
        <name>ATP</name>
        <dbReference type="ChEBI" id="CHEBI:30616"/>
    </ligand>
</feature>
<sequence length="549" mass="60321">MSYCLNPACTNPNNPNENVDCQACGSQLLLRDRYRSSRILGRGGFATTFLAIDESLPGEPTCVIKQLRPVLTAEHILEMSRELFQREAATLGKIGNHPQLPRLLDYFELKNDFYLVQEYVSGATLQQDVRRSGAFDEARAKQVLLEVLPLLDYLHQQQVIHRDVKPANVIQRSLDSKYVLIDFGAVKDQVSQTAMLGSDPDEAFTTFAVGTPGFAPPEQMAMRPVYASDIYSLGVTCLYLLTGKSPKDLNYNPTTGELDWQNLVNISPAFEKVLTTMMATSLRDRYQSAKHVLQALEQLNQPTHSPLAPYQTAPSTPSSGLQRTPPPLTTPRSQISSRQESAAARRQKSSPTSRIASRIRAQNQRLGDPLDESVGSLSRGHNRAGSFTAGQPRSEVTAARSKQAKVTPKGLLHAYSRGSRDFSGRDLRDLDLRKAILPEINFHEAKLQGVNFKGTELHKANFGRATLTNAKFTDANLSEAYLSYADLEGADLRGANLIDAHLTNANLRGANLCGANLTGASVSVSQLAFAQVNWLTVMPNGKRGKKGLR</sequence>
<dbReference type="Pfam" id="PF00805">
    <property type="entry name" value="Pentapeptide"/>
    <property type="match status" value="1"/>
</dbReference>
<dbReference type="PIRSF" id="PIRSF000647">
    <property type="entry name" value="Ser/Thr_PK_SpkB"/>
    <property type="match status" value="1"/>
</dbReference>
<dbReference type="GO" id="GO:0005524">
    <property type="term" value="F:ATP binding"/>
    <property type="evidence" value="ECO:0007669"/>
    <property type="project" value="UniProtKB-UniRule"/>
</dbReference>
<keyword evidence="2 8" id="KW-0808">Transferase</keyword>
<comment type="similarity">
    <text evidence="8">Belongs to the protein kinase superfamily. Ser/Thr protein kinase family.</text>
</comment>
<dbReference type="InterPro" id="IPR016252">
    <property type="entry name" value="Ser/Thr_kinase_SpkB"/>
</dbReference>
<comment type="caution">
    <text evidence="12">The sequence shown here is derived from an EMBL/GenBank/DDBJ whole genome shotgun (WGS) entry which is preliminary data.</text>
</comment>
<dbReference type="OrthoDB" id="428645at2"/>
<dbReference type="Gene3D" id="1.10.510.10">
    <property type="entry name" value="Transferase(Phosphotransferase) domain 1"/>
    <property type="match status" value="1"/>
</dbReference>
<evidence type="ECO:0000256" key="7">
    <source>
        <dbReference type="ARBA" id="ARBA00048679"/>
    </source>
</evidence>
<feature type="compositionally biased region" description="Polar residues" evidence="10">
    <location>
        <begin position="312"/>
        <end position="322"/>
    </location>
</feature>
<feature type="compositionally biased region" description="Polar residues" evidence="10">
    <location>
        <begin position="349"/>
        <end position="365"/>
    </location>
</feature>
<dbReference type="RefSeq" id="WP_110986121.1">
    <property type="nucleotide sequence ID" value="NZ_CAWNWM010000005.1"/>
</dbReference>
<comment type="catalytic activity">
    <reaction evidence="7 8">
        <text>L-seryl-[protein] + ATP = O-phospho-L-seryl-[protein] + ADP + H(+)</text>
        <dbReference type="Rhea" id="RHEA:17989"/>
        <dbReference type="Rhea" id="RHEA-COMP:9863"/>
        <dbReference type="Rhea" id="RHEA-COMP:11604"/>
        <dbReference type="ChEBI" id="CHEBI:15378"/>
        <dbReference type="ChEBI" id="CHEBI:29999"/>
        <dbReference type="ChEBI" id="CHEBI:30616"/>
        <dbReference type="ChEBI" id="CHEBI:83421"/>
        <dbReference type="ChEBI" id="CHEBI:456216"/>
        <dbReference type="EC" id="2.7.11.1"/>
    </reaction>
</comment>
<evidence type="ECO:0000256" key="8">
    <source>
        <dbReference type="PIRNR" id="PIRNR000647"/>
    </source>
</evidence>
<dbReference type="PROSITE" id="PS00107">
    <property type="entry name" value="PROTEIN_KINASE_ATP"/>
    <property type="match status" value="1"/>
</dbReference>
<dbReference type="PANTHER" id="PTHR24363">
    <property type="entry name" value="SERINE/THREONINE PROTEIN KINASE"/>
    <property type="match status" value="1"/>
</dbReference>
<dbReference type="PANTHER" id="PTHR24363:SF0">
    <property type="entry name" value="SERINE_THREONINE KINASE LIKE DOMAIN CONTAINING 1"/>
    <property type="match status" value="1"/>
</dbReference>
<evidence type="ECO:0000256" key="1">
    <source>
        <dbReference type="ARBA" id="ARBA00022527"/>
    </source>
</evidence>
<dbReference type="CDD" id="cd14014">
    <property type="entry name" value="STKc_PknB_like"/>
    <property type="match status" value="1"/>
</dbReference>
<accession>A0A2W1JXU3</accession>
<evidence type="ECO:0000313" key="13">
    <source>
        <dbReference type="Proteomes" id="UP000248857"/>
    </source>
</evidence>
<comment type="catalytic activity">
    <reaction evidence="6 8">
        <text>L-threonyl-[protein] + ATP = O-phospho-L-threonyl-[protein] + ADP + H(+)</text>
        <dbReference type="Rhea" id="RHEA:46608"/>
        <dbReference type="Rhea" id="RHEA-COMP:11060"/>
        <dbReference type="Rhea" id="RHEA-COMP:11605"/>
        <dbReference type="ChEBI" id="CHEBI:15378"/>
        <dbReference type="ChEBI" id="CHEBI:30013"/>
        <dbReference type="ChEBI" id="CHEBI:30616"/>
        <dbReference type="ChEBI" id="CHEBI:61977"/>
        <dbReference type="ChEBI" id="CHEBI:456216"/>
        <dbReference type="EC" id="2.7.11.1"/>
    </reaction>
</comment>
<keyword evidence="5 8" id="KW-0067">ATP-binding</keyword>
<dbReference type="SUPFAM" id="SSF141571">
    <property type="entry name" value="Pentapeptide repeat-like"/>
    <property type="match status" value="1"/>
</dbReference>